<keyword evidence="4" id="KW-1185">Reference proteome</keyword>
<evidence type="ECO:0000313" key="4">
    <source>
        <dbReference type="Proteomes" id="UP001142175"/>
    </source>
</evidence>
<comment type="caution">
    <text evidence="3">The sequence shown here is derived from an EMBL/GenBank/DDBJ whole genome shotgun (WGS) entry which is preliminary data.</text>
</comment>
<feature type="signal peptide" evidence="1">
    <location>
        <begin position="1"/>
        <end position="22"/>
    </location>
</feature>
<dbReference type="RefSeq" id="WP_258421464.1">
    <property type="nucleotide sequence ID" value="NZ_JANSUY010000001.1"/>
</dbReference>
<proteinExistence type="predicted"/>
<keyword evidence="1" id="KW-0732">Signal</keyword>
<sequence>MKNYSYLLIFIWAILITSPTFAQDLNVVQCNDSKPVPTHPKTIALQQAMDDLTAVGIPGVVAAIYEEGNLWTLSSGLAKIERQVPIQPCHLVYTQSIAKSYMAVVIMQLTEEGKIDLHGKISDYLPKDILAMLPHADRITVKMLLNHTSGLREYNYDPTYVTRLLQNPERIFQPEEYIQYIAGKELDFEPGSRYSYRNINYVLLALIADQITGDHGKYMEEHIFEKLGLKSTYYKIRQGDSYEDRLVNGYWDRHSNGIVENASVLQNTNVASMVGDDGIITTAEEAILYLKGLMEGKLVSNESLTLMKEWVLDKNGDPQYGLGLDYTTFLREPAIGHSGGGLGSGSQLYYFPEKEIYMFFGINLGTVTDSPIHQDAEKIVEEIYGVVLGR</sequence>
<dbReference type="EMBL" id="JANSUY010000001">
    <property type="protein sequence ID" value="MCR9013563.1"/>
    <property type="molecule type" value="Genomic_DNA"/>
</dbReference>
<dbReference type="InterPro" id="IPR012338">
    <property type="entry name" value="Beta-lactam/transpept-like"/>
</dbReference>
<dbReference type="Gene3D" id="3.40.710.10">
    <property type="entry name" value="DD-peptidase/beta-lactamase superfamily"/>
    <property type="match status" value="1"/>
</dbReference>
<accession>A0A9X2SYS7</accession>
<dbReference type="SUPFAM" id="SSF56601">
    <property type="entry name" value="beta-lactamase/transpeptidase-like"/>
    <property type="match status" value="1"/>
</dbReference>
<evidence type="ECO:0000259" key="2">
    <source>
        <dbReference type="Pfam" id="PF00144"/>
    </source>
</evidence>
<dbReference type="Pfam" id="PF00144">
    <property type="entry name" value="Beta-lactamase"/>
    <property type="match status" value="1"/>
</dbReference>
<organism evidence="3 4">
    <name type="scientific">Aquiflexum gelatinilyticum</name>
    <dbReference type="NCBI Taxonomy" id="2961943"/>
    <lineage>
        <taxon>Bacteria</taxon>
        <taxon>Pseudomonadati</taxon>
        <taxon>Bacteroidota</taxon>
        <taxon>Cytophagia</taxon>
        <taxon>Cytophagales</taxon>
        <taxon>Cyclobacteriaceae</taxon>
        <taxon>Aquiflexum</taxon>
    </lineage>
</organism>
<feature type="domain" description="Beta-lactamase-related" evidence="2">
    <location>
        <begin position="47"/>
        <end position="363"/>
    </location>
</feature>
<gene>
    <name evidence="3" type="ORF">NU887_00885</name>
</gene>
<dbReference type="InterPro" id="IPR001466">
    <property type="entry name" value="Beta-lactam-related"/>
</dbReference>
<dbReference type="PANTHER" id="PTHR43283">
    <property type="entry name" value="BETA-LACTAMASE-RELATED"/>
    <property type="match status" value="1"/>
</dbReference>
<evidence type="ECO:0000313" key="3">
    <source>
        <dbReference type="EMBL" id="MCR9013563.1"/>
    </source>
</evidence>
<dbReference type="AlphaFoldDB" id="A0A9X2SYS7"/>
<dbReference type="Proteomes" id="UP001142175">
    <property type="component" value="Unassembled WGS sequence"/>
</dbReference>
<evidence type="ECO:0000256" key="1">
    <source>
        <dbReference type="SAM" id="SignalP"/>
    </source>
</evidence>
<dbReference type="PANTHER" id="PTHR43283:SF18">
    <property type="match status" value="1"/>
</dbReference>
<reference evidence="3" key="1">
    <citation type="submission" date="2022-08" db="EMBL/GenBank/DDBJ databases">
        <authorList>
            <person name="Zhang D."/>
        </authorList>
    </citation>
    <scope>NUCLEOTIDE SEQUENCE</scope>
    <source>
        <strain evidence="3">XJ19-11</strain>
    </source>
</reference>
<dbReference type="InterPro" id="IPR050789">
    <property type="entry name" value="Diverse_Enzym_Activities"/>
</dbReference>
<protein>
    <submittedName>
        <fullName evidence="3">Beta-lactamase family protein</fullName>
    </submittedName>
</protein>
<feature type="chain" id="PRO_5040976778" evidence="1">
    <location>
        <begin position="23"/>
        <end position="390"/>
    </location>
</feature>
<name>A0A9X2SYS7_9BACT</name>